<keyword evidence="1" id="KW-0915">Sodium</keyword>
<keyword evidence="1" id="KW-0739">Sodium transport</keyword>
<comment type="function">
    <text evidence="1">Catalyzes the sodium-dependent transport of glutamate.</text>
</comment>
<feature type="transmembrane region" description="Helical" evidence="1">
    <location>
        <begin position="96"/>
        <end position="118"/>
    </location>
</feature>
<feature type="transmembrane region" description="Helical" evidence="1">
    <location>
        <begin position="217"/>
        <end position="236"/>
    </location>
</feature>
<reference evidence="4" key="1">
    <citation type="submission" date="2023-07" db="EMBL/GenBank/DDBJ databases">
        <authorList>
            <person name="Colorado M.A."/>
            <person name="Villamil L.M."/>
            <person name="Melo J.F."/>
            <person name="Rodriguez J.A."/>
            <person name="Ruiz R.Y."/>
        </authorList>
    </citation>
    <scope>NUCLEOTIDE SEQUENCE [LARGE SCALE GENOMIC DNA]</scope>
    <source>
        <strain evidence="4">C33</strain>
    </source>
</reference>
<keyword evidence="1" id="KW-1133">Transmembrane helix</keyword>
<comment type="caution">
    <text evidence="3">The sequence shown here is derived from an EMBL/GenBank/DDBJ whole genome shotgun (WGS) entry which is preliminary data.</text>
</comment>
<keyword evidence="1" id="KW-1003">Cell membrane</keyword>
<feature type="transmembrane region" description="Helical" evidence="1">
    <location>
        <begin position="71"/>
        <end position="89"/>
    </location>
</feature>
<dbReference type="Proteomes" id="UP001279681">
    <property type="component" value="Unassembled WGS sequence"/>
</dbReference>
<comment type="similarity">
    <text evidence="1">Belongs to the glutamate:Na(+) symporter (ESS) (TC 2.A.27) family.</text>
</comment>
<keyword evidence="1" id="KW-0029">Amino-acid transport</keyword>
<feature type="transmembrane region" description="Helical" evidence="1">
    <location>
        <begin position="242"/>
        <end position="263"/>
    </location>
</feature>
<feature type="transmembrane region" description="Helical" evidence="1">
    <location>
        <begin position="158"/>
        <end position="178"/>
    </location>
</feature>
<feature type="transmembrane region" description="Helical" evidence="1">
    <location>
        <begin position="6"/>
        <end position="25"/>
    </location>
</feature>
<dbReference type="RefSeq" id="WP_320313033.1">
    <property type="nucleotide sequence ID" value="NZ_JAVIKH010000003.1"/>
</dbReference>
<protein>
    <recommendedName>
        <fullName evidence="1 2">Sodium/glutamate symporter</fullName>
    </recommendedName>
</protein>
<keyword evidence="1" id="KW-0472">Membrane</keyword>
<evidence type="ECO:0000313" key="3">
    <source>
        <dbReference type="EMBL" id="MDX8335627.1"/>
    </source>
</evidence>
<dbReference type="PANTHER" id="PTHR36178">
    <property type="entry name" value="SLR0625 PROTEIN"/>
    <property type="match status" value="1"/>
</dbReference>
<name>A0ABU4W7X1_9FUSO</name>
<evidence type="ECO:0000256" key="1">
    <source>
        <dbReference type="HAMAP-Rule" id="MF_02062"/>
    </source>
</evidence>
<comment type="subcellular location">
    <subcellularLocation>
        <location evidence="1">Cell membrane</location>
        <topology evidence="1">Multi-pass membrane protein</topology>
    </subcellularLocation>
</comment>
<keyword evidence="4" id="KW-1185">Reference proteome</keyword>
<feature type="transmembrane region" description="Helical" evidence="1">
    <location>
        <begin position="37"/>
        <end position="56"/>
    </location>
</feature>
<evidence type="ECO:0000313" key="4">
    <source>
        <dbReference type="Proteomes" id="UP001279681"/>
    </source>
</evidence>
<gene>
    <name evidence="3" type="primary">gltS</name>
    <name evidence="3" type="ORF">RFV38_03775</name>
</gene>
<keyword evidence="1" id="KW-0406">Ion transport</keyword>
<dbReference type="Pfam" id="PF03616">
    <property type="entry name" value="Glt_symporter"/>
    <property type="match status" value="1"/>
</dbReference>
<feature type="transmembrane region" description="Helical" evidence="1">
    <location>
        <begin position="275"/>
        <end position="294"/>
    </location>
</feature>
<evidence type="ECO:0000256" key="2">
    <source>
        <dbReference type="NCBIfam" id="TIGR00210"/>
    </source>
</evidence>
<keyword evidence="1" id="KW-0769">Symport</keyword>
<dbReference type="EMBL" id="JAVIKH010000003">
    <property type="protein sequence ID" value="MDX8335627.1"/>
    <property type="molecule type" value="Genomic_DNA"/>
</dbReference>
<feature type="transmembrane region" description="Helical" evidence="1">
    <location>
        <begin position="335"/>
        <end position="354"/>
    </location>
</feature>
<accession>A0ABU4W7X1</accession>
<dbReference type="PANTHER" id="PTHR36178:SF1">
    <property type="entry name" value="SODIUM_GLUTAMATE SYMPORTER"/>
    <property type="match status" value="1"/>
</dbReference>
<dbReference type="HAMAP" id="MF_02062">
    <property type="entry name" value="GltS"/>
    <property type="match status" value="1"/>
</dbReference>
<dbReference type="NCBIfam" id="TIGR00210">
    <property type="entry name" value="gltS"/>
    <property type="match status" value="1"/>
</dbReference>
<keyword evidence="1" id="KW-0813">Transport</keyword>
<proteinExistence type="inferred from homology"/>
<keyword evidence="1" id="KW-0812">Transmembrane</keyword>
<dbReference type="InterPro" id="IPR004445">
    <property type="entry name" value="GltS"/>
</dbReference>
<feature type="transmembrane region" description="Helical" evidence="1">
    <location>
        <begin position="374"/>
        <end position="397"/>
    </location>
</feature>
<sequence>MFEYQFNMAETLATAVILLLIGRWVKKKVYFFEKFFIPAPVIGGVIFSIFTLIGRLTGTFTFSFDGALKDLLMIAFFTTIGFLASLKLLKKGGIQVFIFLCVASLLVIIQNLVGVTLAKFFGLNPLIGIAAGSVPLTGGHGTSGAFGPVLEAAGASGAMSVAIASATFGLVAGCMIGGPVAKRLMQRYGLVGHKEEEFLIPEENSEKVVKEQITEENLFHAIVYIVISMGIGGLLIPLSKKIGVVLPAYIGPMLIAAIIRNVIDSKDTELPLHTINVVGNIALQLFLAMALMSMKLWELAALAIPLVVILLVQTIVMALYAYFVTFRIMGKDYDAAVLASGHCGFGMGATPNAMANMESFTAVNGPSPTAFFVLPLVGALFIDFTNASLITVFINMFGK</sequence>
<organism evidence="3 4">
    <name type="scientific">Candidatus Cetobacterium colombiensis</name>
    <dbReference type="NCBI Taxonomy" id="3073100"/>
    <lineage>
        <taxon>Bacteria</taxon>
        <taxon>Fusobacteriati</taxon>
        <taxon>Fusobacteriota</taxon>
        <taxon>Fusobacteriia</taxon>
        <taxon>Fusobacteriales</taxon>
        <taxon>Fusobacteriaceae</taxon>
        <taxon>Cetobacterium</taxon>
    </lineage>
</organism>
<feature type="transmembrane region" description="Helical" evidence="1">
    <location>
        <begin position="300"/>
        <end position="323"/>
    </location>
</feature>